<evidence type="ECO:0000256" key="1">
    <source>
        <dbReference type="ARBA" id="ARBA00006865"/>
    </source>
</evidence>
<dbReference type="PANTHER" id="PTHR10963">
    <property type="entry name" value="GLYCOSYL HYDROLASE-RELATED"/>
    <property type="match status" value="1"/>
</dbReference>
<dbReference type="Gene3D" id="2.60.40.10">
    <property type="entry name" value="Immunoglobulins"/>
    <property type="match status" value="1"/>
</dbReference>
<dbReference type="PROSITE" id="PS51762">
    <property type="entry name" value="GH16_2"/>
    <property type="match status" value="1"/>
</dbReference>
<proteinExistence type="inferred from homology"/>
<evidence type="ECO:0000259" key="3">
    <source>
        <dbReference type="PROSITE" id="PS51762"/>
    </source>
</evidence>
<dbReference type="InterPro" id="IPR000601">
    <property type="entry name" value="PKD_dom"/>
</dbReference>
<dbReference type="Pfam" id="PF00801">
    <property type="entry name" value="PKD"/>
    <property type="match status" value="1"/>
</dbReference>
<protein>
    <submittedName>
        <fullName evidence="4">Beta-glucanase</fullName>
    </submittedName>
</protein>
<dbReference type="SUPFAM" id="SSF49899">
    <property type="entry name" value="Concanavalin A-like lectins/glucanases"/>
    <property type="match status" value="1"/>
</dbReference>
<dbReference type="InterPro" id="IPR035986">
    <property type="entry name" value="PKD_dom_sf"/>
</dbReference>
<dbReference type="OrthoDB" id="9809583at2"/>
<gene>
    <name evidence="4" type="ORF">BCY91_01815</name>
</gene>
<sequence>MLYLKNSLLIFLLILNTSCKKSDSGEQNNVAPSNLVIAANVSDDGSGKVVFNASAENAVTYDFEFGDGNVKSNTNGVLSHQYSQNGTMTYTVKVTAKNAKGLATNKSVNIVVYVKGSNNGLVWSDEFDKDGAPDPKKWGYNIGTGDNGWGNQELEYYTDRPENVVIENGILKIKAIKENYKGSAYTSARLLTKGKFDFTYGTVEVRAKVPTGVGTWPAIWMLGSNIDSTPWPACGEIDIMEHLGRDLNNIYGTFHYPGHFGGSANGATKKIADATTAFHVYKLVWSATSLQVFVDDQLVHSMANSSSVPFNHNFFIILNLAMGGNFAGPVDPAVTGATLEVDYVRVYK</sequence>
<dbReference type="SUPFAM" id="SSF49299">
    <property type="entry name" value="PKD domain"/>
    <property type="match status" value="1"/>
</dbReference>
<accession>A0A419SCE9</accession>
<dbReference type="CDD" id="cd08023">
    <property type="entry name" value="GH16_laminarinase_like"/>
    <property type="match status" value="1"/>
</dbReference>
<organism evidence="4 5">
    <name type="scientific">Pelobium manganitolerans</name>
    <dbReference type="NCBI Taxonomy" id="1842495"/>
    <lineage>
        <taxon>Bacteria</taxon>
        <taxon>Pseudomonadati</taxon>
        <taxon>Bacteroidota</taxon>
        <taxon>Sphingobacteriia</taxon>
        <taxon>Sphingobacteriales</taxon>
        <taxon>Sphingobacteriaceae</taxon>
        <taxon>Pelobium</taxon>
    </lineage>
</organism>
<dbReference type="Pfam" id="PF00722">
    <property type="entry name" value="Glyco_hydro_16"/>
    <property type="match status" value="1"/>
</dbReference>
<dbReference type="InterPro" id="IPR000757">
    <property type="entry name" value="Beta-glucanase-like"/>
</dbReference>
<dbReference type="PROSITE" id="PS50093">
    <property type="entry name" value="PKD"/>
    <property type="match status" value="1"/>
</dbReference>
<dbReference type="InterPro" id="IPR013783">
    <property type="entry name" value="Ig-like_fold"/>
</dbReference>
<dbReference type="GO" id="GO:0005975">
    <property type="term" value="P:carbohydrate metabolic process"/>
    <property type="evidence" value="ECO:0007669"/>
    <property type="project" value="InterPro"/>
</dbReference>
<evidence type="ECO:0000259" key="2">
    <source>
        <dbReference type="PROSITE" id="PS50093"/>
    </source>
</evidence>
<dbReference type="InterPro" id="IPR050546">
    <property type="entry name" value="Glycosyl_Hydrlase_16"/>
</dbReference>
<keyword evidence="5" id="KW-1185">Reference proteome</keyword>
<dbReference type="CDD" id="cd00146">
    <property type="entry name" value="PKD"/>
    <property type="match status" value="1"/>
</dbReference>
<name>A0A419SCE9_9SPHI</name>
<dbReference type="EMBL" id="MBTA01000001">
    <property type="protein sequence ID" value="RKD20479.1"/>
    <property type="molecule type" value="Genomic_DNA"/>
</dbReference>
<dbReference type="Proteomes" id="UP000283433">
    <property type="component" value="Unassembled WGS sequence"/>
</dbReference>
<evidence type="ECO:0000313" key="5">
    <source>
        <dbReference type="Proteomes" id="UP000283433"/>
    </source>
</evidence>
<feature type="domain" description="GH16" evidence="3">
    <location>
        <begin position="112"/>
        <end position="348"/>
    </location>
</feature>
<dbReference type="AlphaFoldDB" id="A0A419SCE9"/>
<dbReference type="Gene3D" id="2.60.120.200">
    <property type="match status" value="1"/>
</dbReference>
<reference evidence="4 5" key="1">
    <citation type="submission" date="2016-07" db="EMBL/GenBank/DDBJ databases">
        <title>Genome of Pelobium manganitolerans.</title>
        <authorList>
            <person name="Wu S."/>
            <person name="Wang G."/>
        </authorList>
    </citation>
    <scope>NUCLEOTIDE SEQUENCE [LARGE SCALE GENOMIC DNA]</scope>
    <source>
        <strain evidence="4 5">YS-25</strain>
    </source>
</reference>
<dbReference type="InterPro" id="IPR022409">
    <property type="entry name" value="PKD/Chitinase_dom"/>
</dbReference>
<dbReference type="PANTHER" id="PTHR10963:SF55">
    <property type="entry name" value="GLYCOSIDE HYDROLASE FAMILY 16 PROTEIN"/>
    <property type="match status" value="1"/>
</dbReference>
<evidence type="ECO:0000313" key="4">
    <source>
        <dbReference type="EMBL" id="RKD20479.1"/>
    </source>
</evidence>
<comment type="caution">
    <text evidence="4">The sequence shown here is derived from an EMBL/GenBank/DDBJ whole genome shotgun (WGS) entry which is preliminary data.</text>
</comment>
<feature type="domain" description="PKD" evidence="2">
    <location>
        <begin position="57"/>
        <end position="117"/>
    </location>
</feature>
<dbReference type="SMART" id="SM00089">
    <property type="entry name" value="PKD"/>
    <property type="match status" value="1"/>
</dbReference>
<comment type="similarity">
    <text evidence="1">Belongs to the glycosyl hydrolase 16 family.</text>
</comment>
<dbReference type="InterPro" id="IPR013320">
    <property type="entry name" value="ConA-like_dom_sf"/>
</dbReference>
<dbReference type="GO" id="GO:0004553">
    <property type="term" value="F:hydrolase activity, hydrolyzing O-glycosyl compounds"/>
    <property type="evidence" value="ECO:0007669"/>
    <property type="project" value="InterPro"/>
</dbReference>